<dbReference type="Proteomes" id="UP001362999">
    <property type="component" value="Unassembled WGS sequence"/>
</dbReference>
<organism evidence="1 2">
    <name type="scientific">Favolaschia claudopus</name>
    <dbReference type="NCBI Taxonomy" id="2862362"/>
    <lineage>
        <taxon>Eukaryota</taxon>
        <taxon>Fungi</taxon>
        <taxon>Dikarya</taxon>
        <taxon>Basidiomycota</taxon>
        <taxon>Agaricomycotina</taxon>
        <taxon>Agaricomycetes</taxon>
        <taxon>Agaricomycetidae</taxon>
        <taxon>Agaricales</taxon>
        <taxon>Marasmiineae</taxon>
        <taxon>Mycenaceae</taxon>
        <taxon>Favolaschia</taxon>
    </lineage>
</organism>
<name>A0AAW0DA49_9AGAR</name>
<dbReference type="AlphaFoldDB" id="A0AAW0DA49"/>
<sequence length="388" mass="43017">MSISNILSSTILYFRNRLADLNVMEQRSAASSESAPQAPISLLQSNCFRKYSASNADYIKDAYMVSHGNSLCPCVLSANWRRTRKILTPKGLRAWLSLSEPLLIPIRLEGFEFGTCFPQISPRIMEELGKTTSRWRSLQIRQTIVNSFVKALASGNSLRLENVMEDLSPDVTSIHSFSSAPLLRRLAINVDCRIPMPWAQLSDLTLSGTPRRSTRRIGTKHTSPLSIALSKHHKIGDKWKRVTHTLRCPHQCPHSFPLLTHLKLHDCLIQNTFLHALVVDDDNVSSAALVPRLSSLTLTGLADVGFSEDVLRAMIESRWASGAPNGQMASNRRLQTVVLGGESALYGCFQFSEGFRKVMEELQASTGFAFSIEIVGQSLACQLAGYAK</sequence>
<comment type="caution">
    <text evidence="1">The sequence shown here is derived from an EMBL/GenBank/DDBJ whole genome shotgun (WGS) entry which is preliminary data.</text>
</comment>
<gene>
    <name evidence="1" type="ORF">R3P38DRAFT_2867131</name>
</gene>
<evidence type="ECO:0000313" key="2">
    <source>
        <dbReference type="Proteomes" id="UP001362999"/>
    </source>
</evidence>
<reference evidence="1 2" key="1">
    <citation type="journal article" date="2024" name="J Genomics">
        <title>Draft genome sequencing and assembly of Favolaschia claudopus CIRM-BRFM 2984 isolated from oak limbs.</title>
        <authorList>
            <person name="Navarro D."/>
            <person name="Drula E."/>
            <person name="Chaduli D."/>
            <person name="Cazenave R."/>
            <person name="Ahrendt S."/>
            <person name="Wang J."/>
            <person name="Lipzen A."/>
            <person name="Daum C."/>
            <person name="Barry K."/>
            <person name="Grigoriev I.V."/>
            <person name="Favel A."/>
            <person name="Rosso M.N."/>
            <person name="Martin F."/>
        </authorList>
    </citation>
    <scope>NUCLEOTIDE SEQUENCE [LARGE SCALE GENOMIC DNA]</scope>
    <source>
        <strain evidence="1 2">CIRM-BRFM 2984</strain>
    </source>
</reference>
<keyword evidence="2" id="KW-1185">Reference proteome</keyword>
<dbReference type="EMBL" id="JAWWNJ010000009">
    <property type="protein sequence ID" value="KAK7048054.1"/>
    <property type="molecule type" value="Genomic_DNA"/>
</dbReference>
<protein>
    <submittedName>
        <fullName evidence="1">Uncharacterized protein</fullName>
    </submittedName>
</protein>
<accession>A0AAW0DA49</accession>
<proteinExistence type="predicted"/>
<evidence type="ECO:0000313" key="1">
    <source>
        <dbReference type="EMBL" id="KAK7048054.1"/>
    </source>
</evidence>